<dbReference type="GO" id="GO:0009097">
    <property type="term" value="P:isoleucine biosynthetic process"/>
    <property type="evidence" value="ECO:0007669"/>
    <property type="project" value="TreeGrafter"/>
</dbReference>
<dbReference type="PROSITE" id="PS00165">
    <property type="entry name" value="DEHYDRATASE_SER_THR"/>
    <property type="match status" value="1"/>
</dbReference>
<name>A0A077M873_9MICO</name>
<comment type="caution">
    <text evidence="10">The sequence shown here is derived from an EMBL/GenBank/DDBJ whole genome shotgun (WGS) entry which is preliminary data.</text>
</comment>
<keyword evidence="6 10" id="KW-0456">Lyase</keyword>
<dbReference type="InterPro" id="IPR001926">
    <property type="entry name" value="TrpB-like_PALP"/>
</dbReference>
<dbReference type="Proteomes" id="UP000035721">
    <property type="component" value="Unassembled WGS sequence"/>
</dbReference>
<dbReference type="OrthoDB" id="9811476at2"/>
<evidence type="ECO:0000256" key="3">
    <source>
        <dbReference type="ARBA" id="ARBA00010869"/>
    </source>
</evidence>
<evidence type="ECO:0000259" key="9">
    <source>
        <dbReference type="Pfam" id="PF00291"/>
    </source>
</evidence>
<keyword evidence="5" id="KW-0663">Pyridoxal phosphate</keyword>
<evidence type="ECO:0000313" key="10">
    <source>
        <dbReference type="EMBL" id="CCH80215.1"/>
    </source>
</evidence>
<dbReference type="GO" id="GO:0006565">
    <property type="term" value="P:L-serine catabolic process"/>
    <property type="evidence" value="ECO:0007669"/>
    <property type="project" value="TreeGrafter"/>
</dbReference>
<sequence>MTLTTVDEVEAAAARIRSTCVRTPLLELPDPALDAPLWIKAESLQRTGSFKLRGAANAVAVLDEDARRRGIVTYSAGNHGRALAHAARAAGVAVTVVMPDTAPPAKIRATEASGAVVMVRRPDDIMTHASLLADREDRTLVPPFDDPHVIAGQGTVGLEILDQLGEVGTVVVPVGGGGLLAGLAVSLKSLRPETRVIGVEPELAGDLAEGFALGRRATWSRELTTRTLADGLRAAAVGELTWEHITALVDDVLTVSEDAIVRAMRTLAYEARLVVEPSGAVATAAVQHHHRSLGRGPVVAIASGGNVDLEAFASLLRG</sequence>
<dbReference type="RefSeq" id="WP_048549817.1">
    <property type="nucleotide sequence ID" value="NZ_HF570958.1"/>
</dbReference>
<evidence type="ECO:0000313" key="11">
    <source>
        <dbReference type="Proteomes" id="UP000035721"/>
    </source>
</evidence>
<evidence type="ECO:0000256" key="8">
    <source>
        <dbReference type="ARBA" id="ARBA00031427"/>
    </source>
</evidence>
<dbReference type="Gene3D" id="3.40.50.1100">
    <property type="match status" value="2"/>
</dbReference>
<reference evidence="10 11" key="1">
    <citation type="journal article" date="2013" name="ISME J.">
        <title>A metabolic model for members of the genus Tetrasphaera involved in enhanced biological phosphorus removal.</title>
        <authorList>
            <person name="Kristiansen R."/>
            <person name="Nguyen H.T.T."/>
            <person name="Saunders A.M."/>
            <person name="Nielsen J.L."/>
            <person name="Wimmer R."/>
            <person name="Le V.Q."/>
            <person name="McIlroy S.J."/>
            <person name="Petrovski S."/>
            <person name="Seviour R.J."/>
            <person name="Calteau A."/>
            <person name="Nielsen K.L."/>
            <person name="Nielsen P.H."/>
        </authorList>
    </citation>
    <scope>NUCLEOTIDE SEQUENCE [LARGE SCALE GENOMIC DNA]</scope>
    <source>
        <strain evidence="10 11">T1-X7</strain>
    </source>
</reference>
<dbReference type="STRING" id="1194083.BN12_80006"/>
<dbReference type="GO" id="GO:0003941">
    <property type="term" value="F:L-serine ammonia-lyase activity"/>
    <property type="evidence" value="ECO:0007669"/>
    <property type="project" value="TreeGrafter"/>
</dbReference>
<protein>
    <recommendedName>
        <fullName evidence="4">threonine ammonia-lyase</fullName>
        <ecNumber evidence="4">4.3.1.19</ecNumber>
    </recommendedName>
    <alternativeName>
        <fullName evidence="8">Threonine deaminase</fullName>
    </alternativeName>
</protein>
<evidence type="ECO:0000256" key="1">
    <source>
        <dbReference type="ARBA" id="ARBA00001274"/>
    </source>
</evidence>
<dbReference type="FunFam" id="3.40.50.1100:FF:000007">
    <property type="entry name" value="L-threonine dehydratase catabolic TdcB"/>
    <property type="match status" value="1"/>
</dbReference>
<dbReference type="FunFam" id="3.40.50.1100:FF:000005">
    <property type="entry name" value="Threonine dehydratase catabolic"/>
    <property type="match status" value="1"/>
</dbReference>
<gene>
    <name evidence="10" type="primary">tdc</name>
    <name evidence="10" type="ORF">BN12_80006</name>
</gene>
<evidence type="ECO:0000256" key="2">
    <source>
        <dbReference type="ARBA" id="ARBA00001933"/>
    </source>
</evidence>
<keyword evidence="11" id="KW-1185">Reference proteome</keyword>
<dbReference type="InterPro" id="IPR050147">
    <property type="entry name" value="Ser/Thr_Dehydratase"/>
</dbReference>
<comment type="similarity">
    <text evidence="3">Belongs to the serine/threonine dehydratase family.</text>
</comment>
<dbReference type="GO" id="GO:0030170">
    <property type="term" value="F:pyridoxal phosphate binding"/>
    <property type="evidence" value="ECO:0007669"/>
    <property type="project" value="InterPro"/>
</dbReference>
<organism evidence="10 11">
    <name type="scientific">Nostocoides japonicum T1-X7</name>
    <dbReference type="NCBI Taxonomy" id="1194083"/>
    <lineage>
        <taxon>Bacteria</taxon>
        <taxon>Bacillati</taxon>
        <taxon>Actinomycetota</taxon>
        <taxon>Actinomycetes</taxon>
        <taxon>Micrococcales</taxon>
        <taxon>Intrasporangiaceae</taxon>
        <taxon>Nostocoides</taxon>
    </lineage>
</organism>
<evidence type="ECO:0000256" key="4">
    <source>
        <dbReference type="ARBA" id="ARBA00012096"/>
    </source>
</evidence>
<dbReference type="EC" id="4.3.1.19" evidence="4"/>
<comment type="catalytic activity">
    <reaction evidence="1">
        <text>L-threonine = 2-oxobutanoate + NH4(+)</text>
        <dbReference type="Rhea" id="RHEA:22108"/>
        <dbReference type="ChEBI" id="CHEBI:16763"/>
        <dbReference type="ChEBI" id="CHEBI:28938"/>
        <dbReference type="ChEBI" id="CHEBI:57926"/>
        <dbReference type="EC" id="4.3.1.19"/>
    </reaction>
</comment>
<dbReference type="Pfam" id="PF00291">
    <property type="entry name" value="PALP"/>
    <property type="match status" value="1"/>
</dbReference>
<feature type="domain" description="Tryptophan synthase beta chain-like PALP" evidence="9">
    <location>
        <begin position="21"/>
        <end position="304"/>
    </location>
</feature>
<dbReference type="AlphaFoldDB" id="A0A077M873"/>
<dbReference type="GO" id="GO:0004794">
    <property type="term" value="F:threonine deaminase activity"/>
    <property type="evidence" value="ECO:0007669"/>
    <property type="project" value="UniProtKB-EC"/>
</dbReference>
<evidence type="ECO:0000256" key="5">
    <source>
        <dbReference type="ARBA" id="ARBA00022898"/>
    </source>
</evidence>
<evidence type="ECO:0000256" key="6">
    <source>
        <dbReference type="ARBA" id="ARBA00023239"/>
    </source>
</evidence>
<proteinExistence type="inferred from homology"/>
<comment type="function">
    <text evidence="7">Catalyzes the anaerobic formation of alpha-ketobutyrate and ammonia from threonine in a two-step reaction. The first step involved a dehydration of threonine and a production of enamine intermediates (aminocrotonate), which tautomerizes to its imine form (iminobutyrate). Both intermediates are unstable and short-lived. The second step is the nonenzymatic hydrolysis of the enamine/imine intermediates to form 2-ketobutyrate and free ammonia. In the low water environment of the cell, the second step is accelerated by RidA.</text>
</comment>
<comment type="cofactor">
    <cofactor evidence="2">
        <name>pyridoxal 5'-phosphate</name>
        <dbReference type="ChEBI" id="CHEBI:597326"/>
    </cofactor>
</comment>
<dbReference type="PANTHER" id="PTHR48078">
    <property type="entry name" value="THREONINE DEHYDRATASE, MITOCHONDRIAL-RELATED"/>
    <property type="match status" value="1"/>
</dbReference>
<dbReference type="SUPFAM" id="SSF53686">
    <property type="entry name" value="Tryptophan synthase beta subunit-like PLP-dependent enzymes"/>
    <property type="match status" value="1"/>
</dbReference>
<dbReference type="EMBL" id="CAJB01000414">
    <property type="protein sequence ID" value="CCH80215.1"/>
    <property type="molecule type" value="Genomic_DNA"/>
</dbReference>
<dbReference type="GO" id="GO:0006567">
    <property type="term" value="P:L-threonine catabolic process"/>
    <property type="evidence" value="ECO:0007669"/>
    <property type="project" value="TreeGrafter"/>
</dbReference>
<dbReference type="InterPro" id="IPR036052">
    <property type="entry name" value="TrpB-like_PALP_sf"/>
</dbReference>
<dbReference type="InterPro" id="IPR000634">
    <property type="entry name" value="Ser/Thr_deHydtase_PyrdxlP-BS"/>
</dbReference>
<dbReference type="PANTHER" id="PTHR48078:SF6">
    <property type="entry name" value="L-THREONINE DEHYDRATASE CATABOLIC TDCB"/>
    <property type="match status" value="1"/>
</dbReference>
<evidence type="ECO:0000256" key="7">
    <source>
        <dbReference type="ARBA" id="ARBA00025527"/>
    </source>
</evidence>
<accession>A0A077M873</accession>